<comment type="function">
    <text evidence="10">Catalyzes the single-oxidation or sequential double oxidation reaction of carbohydrates primarily at carbon-2 and/or carbon-3 with the concomitant reduction of the flavin. The enzyme exhibits a broad sugar substrate specificity, oxidizing different aldopyranoses to the corresponding C-1, C-2, C-3 or C-1,2, C-2,3 and C-3,4 (di)dehydro sugars with substrate-specific regioselectivity. Accepts only a narrow range of electron acceptors such as substituted benzoquinones and complexed metal ions and reacts extremely slowly with O(2) as acceptor. May play a role in the natural recycling of plant matter by oxidizing all major monosaccharides in lignocellulose and by reducing quinone compounds or reactive radical species generated during lignin depolymerization.</text>
</comment>
<keyword evidence="20" id="KW-1185">Reference proteome</keyword>
<evidence type="ECO:0000256" key="1">
    <source>
        <dbReference type="ARBA" id="ARBA00001974"/>
    </source>
</evidence>
<evidence type="ECO:0000256" key="8">
    <source>
        <dbReference type="ARBA" id="ARBA00022827"/>
    </source>
</evidence>
<evidence type="ECO:0000256" key="3">
    <source>
        <dbReference type="ARBA" id="ARBA00010790"/>
    </source>
</evidence>
<dbReference type="InterPro" id="IPR000172">
    <property type="entry name" value="GMC_OxRdtase_N"/>
</dbReference>
<evidence type="ECO:0000256" key="14">
    <source>
        <dbReference type="ARBA" id="ARBA00034050"/>
    </source>
</evidence>
<dbReference type="Pfam" id="PF00732">
    <property type="entry name" value="GMC_oxred_N"/>
    <property type="match status" value="1"/>
</dbReference>
<dbReference type="PROSITE" id="PS00624">
    <property type="entry name" value="GMC_OXRED_2"/>
    <property type="match status" value="1"/>
</dbReference>
<keyword evidence="9" id="KW-0560">Oxidoreductase</keyword>
<keyword evidence="17" id="KW-0472">Membrane</keyword>
<comment type="caution">
    <text evidence="19">The sequence shown here is derived from an EMBL/GenBank/DDBJ whole genome shotgun (WGS) entry which is preliminary data.</text>
</comment>
<dbReference type="EC" id="1.1.99.29" evidence="5"/>
<dbReference type="GO" id="GO:0050660">
    <property type="term" value="F:flavin adenine dinucleotide binding"/>
    <property type="evidence" value="ECO:0007669"/>
    <property type="project" value="InterPro"/>
</dbReference>
<proteinExistence type="inferred from homology"/>
<dbReference type="PANTHER" id="PTHR11552:SF218">
    <property type="entry name" value="GLUCOSE-METHANOL-CHOLINE OXIDOREDUCTASE N-TERMINAL DOMAIN-CONTAINING PROTEIN"/>
    <property type="match status" value="1"/>
</dbReference>
<comment type="catalytic activity">
    <reaction evidence="13">
        <text>pyranose + acceptor = pyranos-3-ulose + reduced acceptor.</text>
        <dbReference type="EC" id="1.1.99.29"/>
    </reaction>
</comment>
<evidence type="ECO:0000256" key="5">
    <source>
        <dbReference type="ARBA" id="ARBA00013177"/>
    </source>
</evidence>
<keyword evidence="17" id="KW-1133">Transmembrane helix</keyword>
<dbReference type="Pfam" id="PF05199">
    <property type="entry name" value="GMC_oxred_C"/>
    <property type="match status" value="1"/>
</dbReference>
<evidence type="ECO:0000256" key="4">
    <source>
        <dbReference type="ARBA" id="ARBA00011245"/>
    </source>
</evidence>
<dbReference type="InterPro" id="IPR027424">
    <property type="entry name" value="Glucose_Oxidase_domain_2"/>
</dbReference>
<protein>
    <recommendedName>
        <fullName evidence="5">pyranose dehydrogenase (acceptor)</fullName>
        <ecNumber evidence="5">1.1.99.29</ecNumber>
    </recommendedName>
</protein>
<evidence type="ECO:0000256" key="17">
    <source>
        <dbReference type="SAM" id="Phobius"/>
    </source>
</evidence>
<dbReference type="AlphaFoldDB" id="A0AAD5W3X5"/>
<evidence type="ECO:0000256" key="16">
    <source>
        <dbReference type="SAM" id="MobiDB-lite"/>
    </source>
</evidence>
<dbReference type="Gene3D" id="3.50.50.60">
    <property type="entry name" value="FAD/NAD(P)-binding domain"/>
    <property type="match status" value="1"/>
</dbReference>
<feature type="domain" description="Glucose-methanol-choline oxidoreductase N-terminal" evidence="18">
    <location>
        <begin position="362"/>
        <end position="376"/>
    </location>
</feature>
<comment type="catalytic activity">
    <reaction evidence="12">
        <text>pyranose + acceptor = pyranos-2,3-diulose + reduced acceptor.</text>
        <dbReference type="EC" id="1.1.99.29"/>
    </reaction>
</comment>
<keyword evidence="6" id="KW-0964">Secreted</keyword>
<keyword evidence="7" id="KW-0285">Flavoprotein</keyword>
<evidence type="ECO:0000256" key="6">
    <source>
        <dbReference type="ARBA" id="ARBA00022525"/>
    </source>
</evidence>
<sequence length="718" mass="76017">MNNEFIIVIWRPPRCPNIRLLLPVALFFLVALDRAPLVFLMPSSKRSLLLLALLSTATTASSSLVPHRRFVPREYVTVDNIADSYDFVIAGGGTAGLSLATLLSANSNFTVLVIEAGGAGPSSVNIPADTYFESLLGTQYDYAFNTVAQSNAGGRNVPWPRGKILGGSSAVNGMYLVRPSETEVNAWQSLISSQSGAEQWNWENFYAAMKKAEVFTPPTQSAVQTAGIQYTADSHGTSGAVHHSYPGYMVPVTKQWLPTVQAAGIELTSDAYGGKTLGGFFACSAINPSNWTRSYAKSAFLDPLPPRSNLHVLVQNTVTRIVFDNSTSSSSGIRATNVEFASVPGQKSQSVKVGKEVIVSGGTVNSPQILQVSGVGPSEVLGKAGVDVVLELEGVGMHLQDHISAGVVYESKVDTQGDVYNSGSSLSKSSEFLSFINSGVAYVNASTLFGSQDAVTTMHQGISNNMTSFASQIDDSQVAAGFKAIYSATADKIFNSDNALVELLFSINSPGKIAVQAAIQHAFSQGRIGISTGSAFDAPNIDPQYFSNWADVATMRQGLKLARQIAQTPPLNTVLGNEVAPGSDVQTDEDWENWLRNNGGTEFHPVGTCAMMPKEMGGVVDNSLKVYGVENVRVVDASVFPINFAAHTMEPTYGLVEKAAEIIQNAYAPVAAANQSGGGSAANSTDPNVGQSNGSAGTTVRLGWILIATLLLIVLQMP</sequence>
<evidence type="ECO:0000256" key="2">
    <source>
        <dbReference type="ARBA" id="ARBA00004613"/>
    </source>
</evidence>
<evidence type="ECO:0000256" key="13">
    <source>
        <dbReference type="ARBA" id="ARBA00034029"/>
    </source>
</evidence>
<feature type="compositionally biased region" description="Polar residues" evidence="16">
    <location>
        <begin position="685"/>
        <end position="695"/>
    </location>
</feature>
<gene>
    <name evidence="19" type="ORF">NP233_g1548</name>
</gene>
<evidence type="ECO:0000313" key="20">
    <source>
        <dbReference type="Proteomes" id="UP001213000"/>
    </source>
</evidence>
<name>A0AAD5W3X5_9AGAR</name>
<dbReference type="InterPro" id="IPR012132">
    <property type="entry name" value="GMC_OxRdtase"/>
</dbReference>
<dbReference type="EMBL" id="JANIEX010000058">
    <property type="protein sequence ID" value="KAJ3574760.1"/>
    <property type="molecule type" value="Genomic_DNA"/>
</dbReference>
<comment type="cofactor">
    <cofactor evidence="1">
        <name>FAD</name>
        <dbReference type="ChEBI" id="CHEBI:57692"/>
    </cofactor>
</comment>
<comment type="catalytic activity">
    <reaction evidence="14">
        <text>a pyranoside + acceptor = a pyranosid-3-ulose + reduced acceptor.</text>
        <dbReference type="EC" id="1.1.99.29"/>
    </reaction>
</comment>
<evidence type="ECO:0000313" key="19">
    <source>
        <dbReference type="EMBL" id="KAJ3574760.1"/>
    </source>
</evidence>
<dbReference type="InterPro" id="IPR007867">
    <property type="entry name" value="GMC_OxRtase_C"/>
</dbReference>
<evidence type="ECO:0000256" key="12">
    <source>
        <dbReference type="ARBA" id="ARBA00034010"/>
    </source>
</evidence>
<feature type="region of interest" description="Disordered" evidence="16">
    <location>
        <begin position="674"/>
        <end position="695"/>
    </location>
</feature>
<keyword evidence="8" id="KW-0274">FAD</keyword>
<comment type="similarity">
    <text evidence="3">Belongs to the GMC oxidoreductase family.</text>
</comment>
<dbReference type="GO" id="GO:0033718">
    <property type="term" value="F:pyranose dehydrogenase (acceptor) activity"/>
    <property type="evidence" value="ECO:0007669"/>
    <property type="project" value="UniProtKB-EC"/>
</dbReference>
<dbReference type="PANTHER" id="PTHR11552">
    <property type="entry name" value="GLUCOSE-METHANOL-CHOLINE GMC OXIDOREDUCTASE"/>
    <property type="match status" value="1"/>
</dbReference>
<dbReference type="SUPFAM" id="SSF54373">
    <property type="entry name" value="FAD-linked reductases, C-terminal domain"/>
    <property type="match status" value="1"/>
</dbReference>
<evidence type="ECO:0000256" key="11">
    <source>
        <dbReference type="ARBA" id="ARBA00033986"/>
    </source>
</evidence>
<dbReference type="SUPFAM" id="SSF51905">
    <property type="entry name" value="FAD/NAD(P)-binding domain"/>
    <property type="match status" value="1"/>
</dbReference>
<dbReference type="Proteomes" id="UP001213000">
    <property type="component" value="Unassembled WGS sequence"/>
</dbReference>
<comment type="catalytic activity">
    <reaction evidence="11">
        <text>pyranose + acceptor = pyranos-2-ulose + reduced acceptor.</text>
        <dbReference type="EC" id="1.1.99.29"/>
    </reaction>
</comment>
<evidence type="ECO:0000256" key="7">
    <source>
        <dbReference type="ARBA" id="ARBA00022630"/>
    </source>
</evidence>
<accession>A0AAD5W3X5</accession>
<keyword evidence="17" id="KW-0812">Transmembrane</keyword>
<evidence type="ECO:0000259" key="18">
    <source>
        <dbReference type="PROSITE" id="PS00624"/>
    </source>
</evidence>
<comment type="subunit">
    <text evidence="4">Monomer.</text>
</comment>
<evidence type="ECO:0000256" key="15">
    <source>
        <dbReference type="ARBA" id="ARBA00034059"/>
    </source>
</evidence>
<feature type="transmembrane region" description="Helical" evidence="17">
    <location>
        <begin position="20"/>
        <end position="41"/>
    </location>
</feature>
<dbReference type="InterPro" id="IPR036188">
    <property type="entry name" value="FAD/NAD-bd_sf"/>
</dbReference>
<comment type="catalytic activity">
    <reaction evidence="15">
        <text>a pyranoside + acceptor = a pyranosid-3,4-diulose + reduced acceptor.</text>
        <dbReference type="EC" id="1.1.99.29"/>
    </reaction>
</comment>
<dbReference type="GO" id="GO:0005576">
    <property type="term" value="C:extracellular region"/>
    <property type="evidence" value="ECO:0007669"/>
    <property type="project" value="UniProtKB-SubCell"/>
</dbReference>
<evidence type="ECO:0000256" key="10">
    <source>
        <dbReference type="ARBA" id="ARBA00024699"/>
    </source>
</evidence>
<organism evidence="19 20">
    <name type="scientific">Leucocoprinus birnbaumii</name>
    <dbReference type="NCBI Taxonomy" id="56174"/>
    <lineage>
        <taxon>Eukaryota</taxon>
        <taxon>Fungi</taxon>
        <taxon>Dikarya</taxon>
        <taxon>Basidiomycota</taxon>
        <taxon>Agaricomycotina</taxon>
        <taxon>Agaricomycetes</taxon>
        <taxon>Agaricomycetidae</taxon>
        <taxon>Agaricales</taxon>
        <taxon>Agaricineae</taxon>
        <taxon>Agaricaceae</taxon>
        <taxon>Leucocoprinus</taxon>
    </lineage>
</organism>
<reference evidence="19" key="1">
    <citation type="submission" date="2022-07" db="EMBL/GenBank/DDBJ databases">
        <title>Genome Sequence of Leucocoprinus birnbaumii.</title>
        <authorList>
            <person name="Buettner E."/>
        </authorList>
    </citation>
    <scope>NUCLEOTIDE SEQUENCE</scope>
    <source>
        <strain evidence="19">VT141</strain>
    </source>
</reference>
<comment type="subcellular location">
    <subcellularLocation>
        <location evidence="2">Secreted</location>
    </subcellularLocation>
</comment>
<dbReference type="Gene3D" id="3.30.560.10">
    <property type="entry name" value="Glucose Oxidase, domain 3"/>
    <property type="match status" value="1"/>
</dbReference>
<dbReference type="Gene3D" id="4.10.450.10">
    <property type="entry name" value="Glucose Oxidase, domain 2"/>
    <property type="match status" value="1"/>
</dbReference>
<evidence type="ECO:0000256" key="9">
    <source>
        <dbReference type="ARBA" id="ARBA00023002"/>
    </source>
</evidence>